<dbReference type="InterPro" id="IPR023286">
    <property type="entry name" value="ABATE_dom_sf"/>
</dbReference>
<dbReference type="AlphaFoldDB" id="A0A7K0DN36"/>
<gene>
    <name evidence="2" type="ORF">NRB56_27370</name>
</gene>
<organism evidence="2 3">
    <name type="scientific">Nocardia aurantia</name>
    <dbReference type="NCBI Taxonomy" id="2585199"/>
    <lineage>
        <taxon>Bacteria</taxon>
        <taxon>Bacillati</taxon>
        <taxon>Actinomycetota</taxon>
        <taxon>Actinomycetes</taxon>
        <taxon>Mycobacteriales</taxon>
        <taxon>Nocardiaceae</taxon>
        <taxon>Nocardia</taxon>
    </lineage>
</organism>
<dbReference type="Gene3D" id="1.10.3300.10">
    <property type="entry name" value="Jann2411-like domain"/>
    <property type="match status" value="1"/>
</dbReference>
<name>A0A7K0DN36_9NOCA</name>
<accession>A0A7K0DN36</accession>
<feature type="domain" description="Zinc finger CGNR" evidence="1">
    <location>
        <begin position="137"/>
        <end position="180"/>
    </location>
</feature>
<evidence type="ECO:0000313" key="3">
    <source>
        <dbReference type="Proteomes" id="UP000431401"/>
    </source>
</evidence>
<protein>
    <recommendedName>
        <fullName evidence="1">Zinc finger CGNR domain-containing protein</fullName>
    </recommendedName>
</protein>
<evidence type="ECO:0000313" key="2">
    <source>
        <dbReference type="EMBL" id="MQY27155.1"/>
    </source>
</evidence>
<dbReference type="EMBL" id="WEGI01000005">
    <property type="protein sequence ID" value="MQY27155.1"/>
    <property type="molecule type" value="Genomic_DNA"/>
</dbReference>
<dbReference type="InterPro" id="IPR021005">
    <property type="entry name" value="Znf_CGNR"/>
</dbReference>
<proteinExistence type="predicted"/>
<dbReference type="InterPro" id="IPR010852">
    <property type="entry name" value="ABATE"/>
</dbReference>
<sequence>MIGEVFTFVSGNLALDYAGTVEARTTEYRDRLVTAADLADWLVAAGLLDAVPAGDAEALRPAVELREAIYRLGVGALHGEPFDPADSALLNEVARGCPPRVELVADGVVRRTGTVDAALAAIARSAIELLGSPDRSRVKQCGRDTCTRLYVDTSRGGSRRWCDMAGCGNRAKSAAFRQRHGA</sequence>
<dbReference type="SUPFAM" id="SSF160904">
    <property type="entry name" value="Jann2411-like"/>
    <property type="match status" value="1"/>
</dbReference>
<evidence type="ECO:0000259" key="1">
    <source>
        <dbReference type="Pfam" id="PF11706"/>
    </source>
</evidence>
<dbReference type="Pfam" id="PF07336">
    <property type="entry name" value="ABATE"/>
    <property type="match status" value="1"/>
</dbReference>
<dbReference type="Proteomes" id="UP000431401">
    <property type="component" value="Unassembled WGS sequence"/>
</dbReference>
<reference evidence="2 3" key="1">
    <citation type="submission" date="2019-10" db="EMBL/GenBank/DDBJ databases">
        <title>Nocardia macrotermitis sp. nov. and Nocardia aurantia sp. nov., isolated from the gut of fungus growing-termite Macrotermes natalensis.</title>
        <authorList>
            <person name="Benndorf R."/>
            <person name="Schwitalla J."/>
            <person name="Martin K."/>
            <person name="De Beer W."/>
            <person name="Kaster A.-K."/>
            <person name="Vollmers J."/>
            <person name="Poulsen M."/>
            <person name="Beemelmanns C."/>
        </authorList>
    </citation>
    <scope>NUCLEOTIDE SEQUENCE [LARGE SCALE GENOMIC DNA]</scope>
    <source>
        <strain evidence="2 3">RB56</strain>
    </source>
</reference>
<dbReference type="Pfam" id="PF11706">
    <property type="entry name" value="zf-CGNR"/>
    <property type="match status" value="1"/>
</dbReference>
<keyword evidence="3" id="KW-1185">Reference proteome</keyword>
<comment type="caution">
    <text evidence="2">The sequence shown here is derived from an EMBL/GenBank/DDBJ whole genome shotgun (WGS) entry which is preliminary data.</text>
</comment>
<dbReference type="PANTHER" id="PTHR35525">
    <property type="entry name" value="BLL6575 PROTEIN"/>
    <property type="match status" value="1"/>
</dbReference>
<dbReference type="OrthoDB" id="123307at2"/>
<dbReference type="PANTHER" id="PTHR35525:SF3">
    <property type="entry name" value="BLL6575 PROTEIN"/>
    <property type="match status" value="1"/>
</dbReference>